<keyword evidence="1" id="KW-0472">Membrane</keyword>
<dbReference type="OrthoDB" id="3389322at2"/>
<dbReference type="EMBL" id="FOKG01000015">
    <property type="protein sequence ID" value="SFB51258.1"/>
    <property type="molecule type" value="Genomic_DNA"/>
</dbReference>
<feature type="domain" description="Protein-glutamine gamma-glutamyltransferase-like C-terminal" evidence="2">
    <location>
        <begin position="128"/>
        <end position="191"/>
    </location>
</feature>
<name>A0A1I1BRB9_9PSEU</name>
<dbReference type="RefSeq" id="WP_091675393.1">
    <property type="nucleotide sequence ID" value="NZ_FOKG01000015.1"/>
</dbReference>
<gene>
    <name evidence="3" type="ORF">SAMN05216266_11558</name>
</gene>
<keyword evidence="4" id="KW-1185">Reference proteome</keyword>
<keyword evidence="1" id="KW-1133">Transmembrane helix</keyword>
<dbReference type="Proteomes" id="UP000243799">
    <property type="component" value="Unassembled WGS sequence"/>
</dbReference>
<evidence type="ECO:0000259" key="2">
    <source>
        <dbReference type="Pfam" id="PF13559"/>
    </source>
</evidence>
<keyword evidence="1" id="KW-0812">Transmembrane</keyword>
<proteinExistence type="predicted"/>
<organism evidence="3 4">
    <name type="scientific">Amycolatopsis marina</name>
    <dbReference type="NCBI Taxonomy" id="490629"/>
    <lineage>
        <taxon>Bacteria</taxon>
        <taxon>Bacillati</taxon>
        <taxon>Actinomycetota</taxon>
        <taxon>Actinomycetes</taxon>
        <taxon>Pseudonocardiales</taxon>
        <taxon>Pseudonocardiaceae</taxon>
        <taxon>Amycolatopsis</taxon>
    </lineage>
</organism>
<protein>
    <recommendedName>
        <fullName evidence="2">Protein-glutamine gamma-glutamyltransferase-like C-terminal domain-containing protein</fullName>
    </recommendedName>
</protein>
<accession>A0A1I1BRB9</accession>
<dbReference type="STRING" id="490629.SAMN05216266_11558"/>
<evidence type="ECO:0000313" key="4">
    <source>
        <dbReference type="Proteomes" id="UP000243799"/>
    </source>
</evidence>
<dbReference type="InterPro" id="IPR025403">
    <property type="entry name" value="TgpA-like_C"/>
</dbReference>
<dbReference type="AlphaFoldDB" id="A0A1I1BRB9"/>
<evidence type="ECO:0000313" key="3">
    <source>
        <dbReference type="EMBL" id="SFB51258.1"/>
    </source>
</evidence>
<dbReference type="Pfam" id="PF13559">
    <property type="entry name" value="DUF4129"/>
    <property type="match status" value="1"/>
</dbReference>
<reference evidence="4" key="1">
    <citation type="submission" date="2016-10" db="EMBL/GenBank/DDBJ databases">
        <authorList>
            <person name="Varghese N."/>
            <person name="Submissions S."/>
        </authorList>
    </citation>
    <scope>NUCLEOTIDE SEQUENCE [LARGE SCALE GENOMIC DNA]</scope>
    <source>
        <strain evidence="4">CGMCC 4.3568</strain>
    </source>
</reference>
<sequence length="210" mass="22315">MLLAEVPVDIGRDAAREAARAELADPVYAEARPSWFDRLVKWVLDRVGELIDGMVGLVPGGPVGLVVLALVLVAVAVAIRLRVGKLGRARRSGGAPMFEGDVRSAADHRAGAERAMAAGDIGEAVRERFRALVRGLEERGVLDERSGRTADEAAVDAGHALPAAADRLRGAAMLFDDVHYGGRTVDSAAYQWLADLELNMATARPMVAAR</sequence>
<feature type="transmembrane region" description="Helical" evidence="1">
    <location>
        <begin position="63"/>
        <end position="81"/>
    </location>
</feature>
<evidence type="ECO:0000256" key="1">
    <source>
        <dbReference type="SAM" id="Phobius"/>
    </source>
</evidence>